<feature type="region of interest" description="Disordered" evidence="1">
    <location>
        <begin position="1"/>
        <end position="96"/>
    </location>
</feature>
<protein>
    <submittedName>
        <fullName evidence="2">Uncharacterized protein</fullName>
    </submittedName>
</protein>
<sequence length="151" mass="17135">MPFPNPKGGINVVQTTSDEDTTIDEEEDDEEEEDEEDDEWLYELLAKLAGVESDSEYEYEDAEDKDTAEEDEQEEITERMKETTDKEESSPDKEEEFFIATIYRGNEEKPEELPEKCADPGPCFVTCKVGKIYVSDCLCDLGACASVMSLE</sequence>
<dbReference type="Proteomes" id="UP001341840">
    <property type="component" value="Unassembled WGS sequence"/>
</dbReference>
<feature type="compositionally biased region" description="Acidic residues" evidence="1">
    <location>
        <begin position="53"/>
        <end position="75"/>
    </location>
</feature>
<evidence type="ECO:0000313" key="2">
    <source>
        <dbReference type="EMBL" id="MED6164303.1"/>
    </source>
</evidence>
<gene>
    <name evidence="2" type="ORF">PIB30_088421</name>
</gene>
<comment type="caution">
    <text evidence="2">The sequence shown here is derived from an EMBL/GenBank/DDBJ whole genome shotgun (WGS) entry which is preliminary data.</text>
</comment>
<dbReference type="EMBL" id="JASCZI010122432">
    <property type="protein sequence ID" value="MED6164303.1"/>
    <property type="molecule type" value="Genomic_DNA"/>
</dbReference>
<feature type="compositionally biased region" description="Basic and acidic residues" evidence="1">
    <location>
        <begin position="76"/>
        <end position="92"/>
    </location>
</feature>
<evidence type="ECO:0000313" key="3">
    <source>
        <dbReference type="Proteomes" id="UP001341840"/>
    </source>
</evidence>
<organism evidence="2 3">
    <name type="scientific">Stylosanthes scabra</name>
    <dbReference type="NCBI Taxonomy" id="79078"/>
    <lineage>
        <taxon>Eukaryota</taxon>
        <taxon>Viridiplantae</taxon>
        <taxon>Streptophyta</taxon>
        <taxon>Embryophyta</taxon>
        <taxon>Tracheophyta</taxon>
        <taxon>Spermatophyta</taxon>
        <taxon>Magnoliopsida</taxon>
        <taxon>eudicotyledons</taxon>
        <taxon>Gunneridae</taxon>
        <taxon>Pentapetalae</taxon>
        <taxon>rosids</taxon>
        <taxon>fabids</taxon>
        <taxon>Fabales</taxon>
        <taxon>Fabaceae</taxon>
        <taxon>Papilionoideae</taxon>
        <taxon>50 kb inversion clade</taxon>
        <taxon>dalbergioids sensu lato</taxon>
        <taxon>Dalbergieae</taxon>
        <taxon>Pterocarpus clade</taxon>
        <taxon>Stylosanthes</taxon>
    </lineage>
</organism>
<feature type="compositionally biased region" description="Acidic residues" evidence="1">
    <location>
        <begin position="17"/>
        <end position="41"/>
    </location>
</feature>
<reference evidence="2 3" key="1">
    <citation type="journal article" date="2023" name="Plants (Basel)">
        <title>Bridging the Gap: Combining Genomics and Transcriptomics Approaches to Understand Stylosanthes scabra, an Orphan Legume from the Brazilian Caatinga.</title>
        <authorList>
            <person name="Ferreira-Neto J.R.C."/>
            <person name="da Silva M.D."/>
            <person name="Binneck E."/>
            <person name="de Melo N.F."/>
            <person name="da Silva R.H."/>
            <person name="de Melo A.L.T.M."/>
            <person name="Pandolfi V."/>
            <person name="Bustamante F.O."/>
            <person name="Brasileiro-Vidal A.C."/>
            <person name="Benko-Iseppon A.M."/>
        </authorList>
    </citation>
    <scope>NUCLEOTIDE SEQUENCE [LARGE SCALE GENOMIC DNA]</scope>
    <source>
        <tissue evidence="2">Leaves</tissue>
    </source>
</reference>
<proteinExistence type="predicted"/>
<evidence type="ECO:0000256" key="1">
    <source>
        <dbReference type="SAM" id="MobiDB-lite"/>
    </source>
</evidence>
<name>A0ABU6UWF2_9FABA</name>
<keyword evidence="3" id="KW-1185">Reference proteome</keyword>
<accession>A0ABU6UWF2</accession>